<dbReference type="Pfam" id="PF00264">
    <property type="entry name" value="Tyrosinase"/>
    <property type="match status" value="1"/>
</dbReference>
<dbReference type="PIRSF" id="PIRSF000290">
    <property type="entry name" value="PPO_plant"/>
    <property type="match status" value="1"/>
</dbReference>
<dbReference type="EMBL" id="JXTB01000932">
    <property type="protein sequence ID" value="PON31756.1"/>
    <property type="molecule type" value="Genomic_DNA"/>
</dbReference>
<dbReference type="InterPro" id="IPR008922">
    <property type="entry name" value="Di-copper_centre_dom_sf"/>
</dbReference>
<feature type="domain" description="Tyrosinase copper-binding" evidence="13">
    <location>
        <begin position="218"/>
        <end position="235"/>
    </location>
</feature>
<evidence type="ECO:0000256" key="9">
    <source>
        <dbReference type="PIRSR" id="PIRSR000290-1"/>
    </source>
</evidence>
<dbReference type="InterPro" id="IPR022740">
    <property type="entry name" value="Polyphenol_oxidase_C"/>
</dbReference>
<dbReference type="PRINTS" id="PR00092">
    <property type="entry name" value="TYROSINASE"/>
</dbReference>
<feature type="binding site" evidence="9">
    <location>
        <position position="197"/>
    </location>
    <ligand>
        <name>Cu cation</name>
        <dbReference type="ChEBI" id="CHEBI:23378"/>
        <label>A</label>
    </ligand>
</feature>
<feature type="binding site" evidence="9">
    <location>
        <position position="218"/>
    </location>
    <ligand>
        <name>Cu cation</name>
        <dbReference type="ChEBI" id="CHEBI:23378"/>
        <label>A</label>
    </ligand>
</feature>
<proteinExistence type="inferred from homology"/>
<sequence>MASLPLTSPLTVTTTTTSSFSTTTTHFSPFSQNKSRNTTIQRNSTTKQRYVAGRSLSCKASSTDGDQLSSHPGCESSHDHQPGKFDRRNVLFGLGGLYGAAGLASDPFAFADPVLAPDLTKCGAADLPEGALPTNCCPPTSTKIIDFKPPPISRLRVRSAAQKADKEFIAKYNRALELMKALPDTDPRSFTQQADVHCAYCNGAYDQNGFPGVELQIHNSWLFFPFHRWYLYFYEKILGKLINDPTFAIPYWNWDSPPGMQIPGMFTNTRSALYDKLRSPTHQPPKIVDLDFSVEDIESPKTIPDKEQIDTNLKVMYRALVNAKNPTLFFGGDLRAGEEPENSPGSVENIPHGPVHLWSGDENQTNFENMGNFYSAGRDPLFYAHHANVDRMWNIWKTLPGKKRKDITDPDWLNATFLFYDENAQLVRVNVKDSVDTRKLGYVYQEVDIPWLQTKPKPRGKAKSKKLAGFFGGGPAMAAESTKLTPLTDFPLTLDKSVSVLVARPKKGRSKQEKEDEDEVLVISGIKYNRNLPVKFDVYVNDEDQDSTSGPDKSEFAGSFVSVPHNTKIADKTNTSLKLGITELLEDVGAEDDDELLVTLVPRSKERVTIGGIRIDLVT</sequence>
<evidence type="ECO:0000256" key="1">
    <source>
        <dbReference type="ARBA" id="ARBA00004456"/>
    </source>
</evidence>
<feature type="cross-link" description="2'-(S-cysteinyl)-histidine (Cys-His)" evidence="11">
    <location>
        <begin position="201"/>
        <end position="218"/>
    </location>
</feature>
<reference evidence="16" key="1">
    <citation type="submission" date="2016-06" db="EMBL/GenBank/DDBJ databases">
        <title>Parallel loss of symbiosis genes in relatives of nitrogen-fixing non-legume Parasponia.</title>
        <authorList>
            <person name="Van Velzen R."/>
            <person name="Holmer R."/>
            <person name="Bu F."/>
            <person name="Rutten L."/>
            <person name="Van Zeijl A."/>
            <person name="Liu W."/>
            <person name="Santuari L."/>
            <person name="Cao Q."/>
            <person name="Sharma T."/>
            <person name="Shen D."/>
            <person name="Roswanjaya Y."/>
            <person name="Wardhani T."/>
            <person name="Kalhor M.S."/>
            <person name="Jansen J."/>
            <person name="Van den Hoogen J."/>
            <person name="Gungor B."/>
            <person name="Hartog M."/>
            <person name="Hontelez J."/>
            <person name="Verver J."/>
            <person name="Yang W.-C."/>
            <person name="Schijlen E."/>
            <person name="Repin R."/>
            <person name="Schilthuizen M."/>
            <person name="Schranz E."/>
            <person name="Heidstra R."/>
            <person name="Miyata K."/>
            <person name="Fedorova E."/>
            <person name="Kohlen W."/>
            <person name="Bisseling T."/>
            <person name="Smit S."/>
            <person name="Geurts R."/>
        </authorList>
    </citation>
    <scope>NUCLEOTIDE SEQUENCE [LARGE SCALE GENOMIC DNA]</scope>
    <source>
        <strain evidence="16">cv. WU1-14</strain>
    </source>
</reference>
<organism evidence="15 16">
    <name type="scientific">Parasponia andersonii</name>
    <name type="common">Sponia andersonii</name>
    <dbReference type="NCBI Taxonomy" id="3476"/>
    <lineage>
        <taxon>Eukaryota</taxon>
        <taxon>Viridiplantae</taxon>
        <taxon>Streptophyta</taxon>
        <taxon>Embryophyta</taxon>
        <taxon>Tracheophyta</taxon>
        <taxon>Spermatophyta</taxon>
        <taxon>Magnoliopsida</taxon>
        <taxon>eudicotyledons</taxon>
        <taxon>Gunneridae</taxon>
        <taxon>Pentapetalae</taxon>
        <taxon>rosids</taxon>
        <taxon>fabids</taxon>
        <taxon>Rosales</taxon>
        <taxon>Cannabaceae</taxon>
        <taxon>Parasponia</taxon>
    </lineage>
</organism>
<evidence type="ECO:0000256" key="10">
    <source>
        <dbReference type="PIRSR" id="PIRSR000290-2"/>
    </source>
</evidence>
<evidence type="ECO:0000256" key="7">
    <source>
        <dbReference type="ARBA" id="ARBA00023078"/>
    </source>
</evidence>
<dbReference type="GO" id="GO:0046148">
    <property type="term" value="P:pigment biosynthetic process"/>
    <property type="evidence" value="ECO:0007669"/>
    <property type="project" value="InterPro"/>
</dbReference>
<dbReference type="OrthoDB" id="6132182at2759"/>
<dbReference type="InterPro" id="IPR016213">
    <property type="entry name" value="Polyphenol_oxidase"/>
</dbReference>
<name>A0A2P5A5C5_PARAD</name>
<accession>A0A2P5A5C5</accession>
<keyword evidence="6 9" id="KW-0186">Copper</keyword>
<dbReference type="InterPro" id="IPR050316">
    <property type="entry name" value="Tyrosinase/Hemocyanin"/>
</dbReference>
<dbReference type="Gene3D" id="1.10.1280.10">
    <property type="entry name" value="Di-copper center containing domain from catechol oxidase"/>
    <property type="match status" value="1"/>
</dbReference>
<dbReference type="Pfam" id="PF12143">
    <property type="entry name" value="PPO1_KFDV"/>
    <property type="match status" value="1"/>
</dbReference>
<feature type="disulfide bond" evidence="10">
    <location>
        <begin position="136"/>
        <end position="198"/>
    </location>
</feature>
<keyword evidence="5" id="KW-0560">Oxidoreductase</keyword>
<dbReference type="GO" id="GO:0009543">
    <property type="term" value="C:chloroplast thylakoid lumen"/>
    <property type="evidence" value="ECO:0007669"/>
    <property type="project" value="UniProtKB-SubCell"/>
</dbReference>
<feature type="region of interest" description="Disordered" evidence="12">
    <location>
        <begin position="61"/>
        <end position="82"/>
    </location>
</feature>
<comment type="caution">
    <text evidence="15">The sequence shown here is derived from an EMBL/GenBank/DDBJ whole genome shotgun (WGS) entry which is preliminary data.</text>
</comment>
<feature type="binding site" evidence="9">
    <location>
        <position position="227"/>
    </location>
    <ligand>
        <name>Cu cation</name>
        <dbReference type="ChEBI" id="CHEBI:23378"/>
        <label>A</label>
    </ligand>
</feature>
<evidence type="ECO:0000256" key="12">
    <source>
        <dbReference type="SAM" id="MobiDB-lite"/>
    </source>
</evidence>
<dbReference type="GO" id="GO:0004097">
    <property type="term" value="F:catechol oxidase activity"/>
    <property type="evidence" value="ECO:0007669"/>
    <property type="project" value="InterPro"/>
</dbReference>
<dbReference type="GO" id="GO:0046872">
    <property type="term" value="F:metal ion binding"/>
    <property type="evidence" value="ECO:0007669"/>
    <property type="project" value="UniProtKB-KW"/>
</dbReference>
<keyword evidence="4" id="KW-0883">Thioether bond</keyword>
<evidence type="ECO:0000256" key="5">
    <source>
        <dbReference type="ARBA" id="ARBA00023002"/>
    </source>
</evidence>
<feature type="compositionally biased region" description="Low complexity" evidence="12">
    <location>
        <begin position="1"/>
        <end position="31"/>
    </location>
</feature>
<feature type="binding site" evidence="9">
    <location>
        <position position="352"/>
    </location>
    <ligand>
        <name>Cu cation</name>
        <dbReference type="ChEBI" id="CHEBI:23378"/>
        <label>B</label>
    </ligand>
</feature>
<evidence type="ECO:0000313" key="16">
    <source>
        <dbReference type="Proteomes" id="UP000237105"/>
    </source>
</evidence>
<protein>
    <submittedName>
        <fullName evidence="15">Polyphenol oxidase</fullName>
    </submittedName>
</protein>
<dbReference type="STRING" id="3476.A0A2P5A5C5"/>
<keyword evidence="7" id="KW-0793">Thylakoid</keyword>
<dbReference type="SUPFAM" id="SSF48056">
    <property type="entry name" value="Di-copper centre-containing domain"/>
    <property type="match status" value="1"/>
</dbReference>
<feature type="disulfide bond" evidence="10">
    <location>
        <begin position="122"/>
        <end position="137"/>
    </location>
</feature>
<dbReference type="InterPro" id="IPR002227">
    <property type="entry name" value="Tyrosinase_Cu-bd"/>
</dbReference>
<evidence type="ECO:0000256" key="3">
    <source>
        <dbReference type="ARBA" id="ARBA00022723"/>
    </source>
</evidence>
<feature type="domain" description="Tyrosinase copper-binding" evidence="14">
    <location>
        <begin position="379"/>
        <end position="390"/>
    </location>
</feature>
<evidence type="ECO:0000259" key="14">
    <source>
        <dbReference type="PROSITE" id="PS00498"/>
    </source>
</evidence>
<dbReference type="PROSITE" id="PS00498">
    <property type="entry name" value="TYROSINASE_2"/>
    <property type="match status" value="1"/>
</dbReference>
<feature type="region of interest" description="Disordered" evidence="12">
    <location>
        <begin position="1"/>
        <end position="46"/>
    </location>
</feature>
<evidence type="ECO:0000259" key="13">
    <source>
        <dbReference type="PROSITE" id="PS00497"/>
    </source>
</evidence>
<comment type="cofactor">
    <cofactor evidence="9">
        <name>Cu(2+)</name>
        <dbReference type="ChEBI" id="CHEBI:29036"/>
    </cofactor>
    <text evidence="9">Binds 2 copper ions per subunit.</text>
</comment>
<evidence type="ECO:0000313" key="15">
    <source>
        <dbReference type="EMBL" id="PON31756.1"/>
    </source>
</evidence>
<comment type="subcellular location">
    <subcellularLocation>
        <location evidence="1">Plastid</location>
        <location evidence="1">Chloroplast thylakoid lumen</location>
    </subcellularLocation>
</comment>
<comment type="similarity">
    <text evidence="2">Belongs to the tyrosinase family.</text>
</comment>
<evidence type="ECO:0000256" key="8">
    <source>
        <dbReference type="ARBA" id="ARBA00023157"/>
    </source>
</evidence>
<evidence type="ECO:0000256" key="2">
    <source>
        <dbReference type="ARBA" id="ARBA00009928"/>
    </source>
</evidence>
<keyword evidence="3 9" id="KW-0479">Metal-binding</keyword>
<keyword evidence="8 10" id="KW-1015">Disulfide bond</keyword>
<feature type="binding site" evidence="9">
    <location>
        <position position="386"/>
    </location>
    <ligand>
        <name>Cu cation</name>
        <dbReference type="ChEBI" id="CHEBI:23378"/>
        <label>B</label>
    </ligand>
</feature>
<dbReference type="PANTHER" id="PTHR11474:SF95">
    <property type="entry name" value="POLYPHENOL OXIDASE, CHLOROPLASTIC-LIKE"/>
    <property type="match status" value="1"/>
</dbReference>
<dbReference type="Proteomes" id="UP000237105">
    <property type="component" value="Unassembled WGS sequence"/>
</dbReference>
<evidence type="ECO:0000256" key="6">
    <source>
        <dbReference type="ARBA" id="ARBA00023008"/>
    </source>
</evidence>
<dbReference type="Pfam" id="PF12142">
    <property type="entry name" value="PPO1_DWL"/>
    <property type="match status" value="1"/>
</dbReference>
<dbReference type="AlphaFoldDB" id="A0A2P5A5C5"/>
<evidence type="ECO:0000256" key="4">
    <source>
        <dbReference type="ARBA" id="ARBA00022784"/>
    </source>
</evidence>
<dbReference type="PANTHER" id="PTHR11474">
    <property type="entry name" value="TYROSINASE FAMILY MEMBER"/>
    <property type="match status" value="1"/>
</dbReference>
<feature type="compositionally biased region" description="Polar residues" evidence="12">
    <location>
        <begin position="61"/>
        <end position="70"/>
    </location>
</feature>
<gene>
    <name evidence="15" type="ORF">PanWU01x14_367210</name>
</gene>
<dbReference type="InterPro" id="IPR022739">
    <property type="entry name" value="Polyphenol_oxidase_cen"/>
</dbReference>
<dbReference type="FunFam" id="1.10.1280.10:FF:000007">
    <property type="entry name" value="Polyphenol oxidase, chloroplastic"/>
    <property type="match status" value="1"/>
</dbReference>
<dbReference type="PROSITE" id="PS00497">
    <property type="entry name" value="TYROSINASE_1"/>
    <property type="match status" value="1"/>
</dbReference>
<feature type="compositionally biased region" description="Polar residues" evidence="12">
    <location>
        <begin position="32"/>
        <end position="46"/>
    </location>
</feature>
<evidence type="ECO:0000256" key="11">
    <source>
        <dbReference type="PIRSR" id="PIRSR000290-3"/>
    </source>
</evidence>
<keyword evidence="16" id="KW-1185">Reference proteome</keyword>
<feature type="binding site" evidence="9">
    <location>
        <position position="356"/>
    </location>
    <ligand>
        <name>Cu cation</name>
        <dbReference type="ChEBI" id="CHEBI:23378"/>
        <label>B</label>
    </ligand>
</feature>